<accession>A0A1W6N608</accession>
<proteinExistence type="predicted"/>
<name>A0A1W6N608_9PROT</name>
<dbReference type="Gene3D" id="3.30.70.1320">
    <property type="entry name" value="Multidrug efflux transporter AcrB pore domain like"/>
    <property type="match status" value="1"/>
</dbReference>
<feature type="transmembrane region" description="Helical" evidence="1">
    <location>
        <begin position="857"/>
        <end position="876"/>
    </location>
</feature>
<dbReference type="Gene3D" id="3.30.70.1440">
    <property type="entry name" value="Multidrug efflux transporter AcrB pore domain"/>
    <property type="match status" value="1"/>
</dbReference>
<feature type="transmembrane region" description="Helical" evidence="1">
    <location>
        <begin position="384"/>
        <end position="407"/>
    </location>
</feature>
<feature type="transmembrane region" description="Helical" evidence="1">
    <location>
        <begin position="331"/>
        <end position="350"/>
    </location>
</feature>
<feature type="transmembrane region" description="Helical" evidence="1">
    <location>
        <begin position="909"/>
        <end position="932"/>
    </location>
</feature>
<dbReference type="GO" id="GO:0042910">
    <property type="term" value="F:xenobiotic transmembrane transporter activity"/>
    <property type="evidence" value="ECO:0007669"/>
    <property type="project" value="TreeGrafter"/>
</dbReference>
<dbReference type="Proteomes" id="UP000237351">
    <property type="component" value="Chromosome"/>
</dbReference>
<dbReference type="OrthoDB" id="9807350at2"/>
<dbReference type="Gene3D" id="3.30.2090.10">
    <property type="entry name" value="Multidrug efflux transporter AcrB TolC docking domain, DN and DC subdomains"/>
    <property type="match status" value="2"/>
</dbReference>
<gene>
    <name evidence="2" type="ORF">GQ61_08445</name>
</gene>
<feature type="transmembrane region" description="Helical" evidence="1">
    <location>
        <begin position="521"/>
        <end position="539"/>
    </location>
</feature>
<dbReference type="Gene3D" id="1.20.1640.10">
    <property type="entry name" value="Multidrug efflux transporter AcrB transmembrane domain"/>
    <property type="match status" value="2"/>
</dbReference>
<feature type="transmembrane region" description="Helical" evidence="1">
    <location>
        <begin position="357"/>
        <end position="378"/>
    </location>
</feature>
<keyword evidence="1" id="KW-0472">Membrane</keyword>
<evidence type="ECO:0000313" key="2">
    <source>
        <dbReference type="EMBL" id="ARN85307.1"/>
    </source>
</evidence>
<keyword evidence="1" id="KW-1133">Transmembrane helix</keyword>
<evidence type="ECO:0008006" key="4">
    <source>
        <dbReference type="Google" id="ProtNLM"/>
    </source>
</evidence>
<dbReference type="SUPFAM" id="SSF82693">
    <property type="entry name" value="Multidrug efflux transporter AcrB pore domain, PN1, PN2, PC1 and PC2 subdomains"/>
    <property type="match status" value="2"/>
</dbReference>
<dbReference type="SUPFAM" id="SSF82866">
    <property type="entry name" value="Multidrug efflux transporter AcrB transmembrane domain"/>
    <property type="match status" value="2"/>
</dbReference>
<feature type="transmembrane region" description="Helical" evidence="1">
    <location>
        <begin position="953"/>
        <end position="974"/>
    </location>
</feature>
<dbReference type="InterPro" id="IPR027463">
    <property type="entry name" value="AcrB_DN_DC_subdom"/>
</dbReference>
<evidence type="ECO:0000313" key="3">
    <source>
        <dbReference type="Proteomes" id="UP000237351"/>
    </source>
</evidence>
<dbReference type="PANTHER" id="PTHR32063:SF23">
    <property type="entry name" value="HAE1 FAMILY EFFLLUX PUMP PERMEASE COMPONENT"/>
    <property type="match status" value="1"/>
</dbReference>
<feature type="transmembrane region" description="Helical" evidence="1">
    <location>
        <begin position="883"/>
        <end position="903"/>
    </location>
</feature>
<dbReference type="AlphaFoldDB" id="A0A1W6N608"/>
<dbReference type="Pfam" id="PF00873">
    <property type="entry name" value="ACR_tran"/>
    <property type="match status" value="1"/>
</dbReference>
<reference evidence="2 3" key="1">
    <citation type="submission" date="2014-06" db="EMBL/GenBank/DDBJ databases">
        <title>The genome of the endonuclear symbiont Nucleicultrix amoebiphila.</title>
        <authorList>
            <person name="Schulz F."/>
            <person name="Horn M."/>
        </authorList>
    </citation>
    <scope>NUCLEOTIDE SEQUENCE [LARGE SCALE GENOMIC DNA]</scope>
    <source>
        <strain evidence="2 3">FS5</strain>
    </source>
</reference>
<feature type="transmembrane region" description="Helical" evidence="1">
    <location>
        <begin position="428"/>
        <end position="448"/>
    </location>
</feature>
<keyword evidence="3" id="KW-1185">Reference proteome</keyword>
<dbReference type="InterPro" id="IPR001036">
    <property type="entry name" value="Acrflvin-R"/>
</dbReference>
<dbReference type="EMBL" id="CP008743">
    <property type="protein sequence ID" value="ARN85307.1"/>
    <property type="molecule type" value="Genomic_DNA"/>
</dbReference>
<sequence length="1025" mass="115019">MTTYFLRNPIFAIVLNLMIFLGGLLSLEHLTVREYPPIPSNVVIVQTMYPLASASVVESRVTTPLEMALSGMKGILKTESESMRDFSHIKVTFAPGVALTDAMAELRERLSNALSDLPKEVNKPRYAFNSIWSDPFMTLEVSNESQLSDMEMSALLSRVVEPMLMSMPGLQNAYNRATQYGISVKLKPEMFAKWNFNVSDIVGVIDNANKDLPAGEIKIGRGLVPLVSKSRIGSIEDFRNLVIKQVKSMPVRLSDVADVVFEPLKTTPLAFKNSKKTTYVSLLVAPEANPLEVSKSVRELLPRINEMMPQGIKITVVEDNTDAIRSSISTVYKTILESIFCVSVVIFLFLGSMRLSFVPIVTIPLCLMGVLLLMYGLGYTINKMTLLAMVLAIGLVVDDAIVVLENVRRHYSSGVSAFEAAIRGSKEIGFAIIAMTLTLSCVYAPLLFSKGLTSQLFTEFAVVLAATVIISGIVALTLSPLMTSKVLRSSNHLTKAFEIFYDHIAIAYGKKLQILIAKPKLLLAFPLMIGIGVVLLNYLPLSFIPDEDQNAIYGYLNAPKFKNDKELLTYSKRFEDILRSTDGVEEIYTTIWMKEHVLVTAKFKPRSDRNRPIRNVLQELRGKIKELIPTGNCHVWLPRPEILRDEQSDFRVIFQSTQGYDYLFKVVGGLKEKFDDSGFFEQSNFNAQMNNVELSLTMDQARLKAFNIESNVASKQLRYLFGGLYVDRMELKGVNYPIHIENSSSWPRSKDDIANVMIKQGEARWGASQEDQKKDKDKKRFTPLSAFTKIEIKPDLSPYFHFNKIKALSLDLSLKKDAPISKIMEWLNQQLKPLMSKDLTVVIYGNILKTIEAKHELYINFLLALVFIYLILSVQFKTFFDPLIILTTVPLSTIGGLLFIWLWGEGLNLYTQIGLITLVGLITKHGILIVSFAEDFIRAGTPLLEAITKASQLRLRPILMTTLAMMAGAIPLMIGLEPGFEARREFGLVLLGGLGIGSCLTLVLIPLVYYWLNRLKRDFFVKNKR</sequence>
<dbReference type="Gene3D" id="3.30.70.1430">
    <property type="entry name" value="Multidrug efflux transporter AcrB pore domain"/>
    <property type="match status" value="2"/>
</dbReference>
<dbReference type="PANTHER" id="PTHR32063">
    <property type="match status" value="1"/>
</dbReference>
<feature type="transmembrane region" description="Helical" evidence="1">
    <location>
        <begin position="460"/>
        <end position="481"/>
    </location>
</feature>
<protein>
    <recommendedName>
        <fullName evidence="4">Multidrug transporter AcrB</fullName>
    </recommendedName>
</protein>
<dbReference type="KEGG" id="naf:GQ61_08445"/>
<dbReference type="PRINTS" id="PR00702">
    <property type="entry name" value="ACRIFLAVINRP"/>
</dbReference>
<feature type="transmembrane region" description="Helical" evidence="1">
    <location>
        <begin position="986"/>
        <end position="1012"/>
    </location>
</feature>
<dbReference type="STRING" id="1414854.GQ61_08445"/>
<dbReference type="SUPFAM" id="SSF82714">
    <property type="entry name" value="Multidrug efflux transporter AcrB TolC docking domain, DN and DC subdomains"/>
    <property type="match status" value="2"/>
</dbReference>
<dbReference type="RefSeq" id="WP_085784864.1">
    <property type="nucleotide sequence ID" value="NZ_CP008743.1"/>
</dbReference>
<evidence type="ECO:0000256" key="1">
    <source>
        <dbReference type="SAM" id="Phobius"/>
    </source>
</evidence>
<organism evidence="2 3">
    <name type="scientific">Candidatus Nucleicultrix amoebiphila FS5</name>
    <dbReference type="NCBI Taxonomy" id="1414854"/>
    <lineage>
        <taxon>Bacteria</taxon>
        <taxon>Pseudomonadati</taxon>
        <taxon>Pseudomonadota</taxon>
        <taxon>Alphaproteobacteria</taxon>
        <taxon>Holosporales</taxon>
        <taxon>Candidatus Nucleicultricaceae</taxon>
        <taxon>Candidatus Nucleicultrix</taxon>
    </lineage>
</organism>
<dbReference type="GO" id="GO:0005886">
    <property type="term" value="C:plasma membrane"/>
    <property type="evidence" value="ECO:0007669"/>
    <property type="project" value="TreeGrafter"/>
</dbReference>
<keyword evidence="1" id="KW-0812">Transmembrane</keyword>